<evidence type="ECO:0000313" key="1">
    <source>
        <dbReference type="EMBL" id="EMO41066.1"/>
    </source>
</evidence>
<dbReference type="EMBL" id="AHOP02000024">
    <property type="protein sequence ID" value="EMO41066.1"/>
    <property type="molecule type" value="Genomic_DNA"/>
</dbReference>
<organism evidence="1 2">
    <name type="scientific">Leptospira noguchii serovar Autumnalis str. ZUN142</name>
    <dbReference type="NCBI Taxonomy" id="1085540"/>
    <lineage>
        <taxon>Bacteria</taxon>
        <taxon>Pseudomonadati</taxon>
        <taxon>Spirochaetota</taxon>
        <taxon>Spirochaetia</taxon>
        <taxon>Leptospirales</taxon>
        <taxon>Leptospiraceae</taxon>
        <taxon>Leptospira</taxon>
    </lineage>
</organism>
<gene>
    <name evidence="1" type="ORF">LEP1GSC186_4648</name>
</gene>
<proteinExistence type="predicted"/>
<evidence type="ECO:0000313" key="2">
    <source>
        <dbReference type="Proteomes" id="UP000012153"/>
    </source>
</evidence>
<name>M6UE34_9LEPT</name>
<sequence length="45" mass="5739">MFMLPFFHRFKIFDCFRKNPFLRILENFITPTNIFFRVYSLFRNL</sequence>
<dbReference type="AlphaFoldDB" id="M6UE34"/>
<comment type="caution">
    <text evidence="1">The sequence shown here is derived from an EMBL/GenBank/DDBJ whole genome shotgun (WGS) entry which is preliminary data.</text>
</comment>
<accession>M6UE34</accession>
<dbReference type="Proteomes" id="UP000012153">
    <property type="component" value="Unassembled WGS sequence"/>
</dbReference>
<reference evidence="1 2" key="1">
    <citation type="submission" date="2013-01" db="EMBL/GenBank/DDBJ databases">
        <authorList>
            <person name="Harkins D.M."/>
            <person name="Durkin A.S."/>
            <person name="Brinkac L.M."/>
            <person name="Haft D.H."/>
            <person name="Selengut J.D."/>
            <person name="Sanka R."/>
            <person name="DePew J."/>
            <person name="Purushe J."/>
            <person name="Matthias M.A."/>
            <person name="Vinetz J.M."/>
            <person name="Sutton G.G."/>
            <person name="Nierman W.C."/>
            <person name="Fouts D.E."/>
        </authorList>
    </citation>
    <scope>NUCLEOTIDE SEQUENCE [LARGE SCALE GENOMIC DNA]</scope>
    <source>
        <strain evidence="1 2">ZUN142</strain>
    </source>
</reference>
<protein>
    <submittedName>
        <fullName evidence="1">Uncharacterized protein</fullName>
    </submittedName>
</protein>